<feature type="region of interest" description="Disordered" evidence="1">
    <location>
        <begin position="105"/>
        <end position="173"/>
    </location>
</feature>
<dbReference type="EMBL" id="CAUYUJ010022126">
    <property type="protein sequence ID" value="CAK0909080.1"/>
    <property type="molecule type" value="Genomic_DNA"/>
</dbReference>
<dbReference type="Proteomes" id="UP001189429">
    <property type="component" value="Unassembled WGS sequence"/>
</dbReference>
<name>A0ABN9YBQ9_9DINO</name>
<dbReference type="SUPFAM" id="SSF53448">
    <property type="entry name" value="Nucleotide-diphospho-sugar transferases"/>
    <property type="match status" value="1"/>
</dbReference>
<reference evidence="2" key="1">
    <citation type="submission" date="2023-10" db="EMBL/GenBank/DDBJ databases">
        <authorList>
            <person name="Chen Y."/>
            <person name="Shah S."/>
            <person name="Dougan E. K."/>
            <person name="Thang M."/>
            <person name="Chan C."/>
        </authorList>
    </citation>
    <scope>NUCLEOTIDE SEQUENCE [LARGE SCALE GENOMIC DNA]</scope>
</reference>
<sequence>MHTSDVPAAYLAALSAVGWELTEVEYVTDVSSRCFRSSSRFFEVFTKLRVLQLKDLDLVLLLDTDLLVRDATEMATLFQLSPPAAMGSAGPRAPRLRLARARPPSALHGGLERPRAAPQGAAALPRPGVRHQRGRGAAAARPRGVRGDARRRARRLVPPRARRDDDARAGVPRQIRGRLRRGIAAPCLSVGGTWVAHRWGR</sequence>
<evidence type="ECO:0000313" key="3">
    <source>
        <dbReference type="Proteomes" id="UP001189429"/>
    </source>
</evidence>
<comment type="caution">
    <text evidence="2">The sequence shown here is derived from an EMBL/GenBank/DDBJ whole genome shotgun (WGS) entry which is preliminary data.</text>
</comment>
<gene>
    <name evidence="2" type="ORF">PCOR1329_LOCUS83588</name>
</gene>
<keyword evidence="3" id="KW-1185">Reference proteome</keyword>
<evidence type="ECO:0000313" key="2">
    <source>
        <dbReference type="EMBL" id="CAK0909080.1"/>
    </source>
</evidence>
<evidence type="ECO:0008006" key="4">
    <source>
        <dbReference type="Google" id="ProtNLM"/>
    </source>
</evidence>
<organism evidence="2 3">
    <name type="scientific">Prorocentrum cordatum</name>
    <dbReference type="NCBI Taxonomy" id="2364126"/>
    <lineage>
        <taxon>Eukaryota</taxon>
        <taxon>Sar</taxon>
        <taxon>Alveolata</taxon>
        <taxon>Dinophyceae</taxon>
        <taxon>Prorocentrales</taxon>
        <taxon>Prorocentraceae</taxon>
        <taxon>Prorocentrum</taxon>
    </lineage>
</organism>
<dbReference type="Gene3D" id="3.90.550.10">
    <property type="entry name" value="Spore Coat Polysaccharide Biosynthesis Protein SpsA, Chain A"/>
    <property type="match status" value="1"/>
</dbReference>
<evidence type="ECO:0000256" key="1">
    <source>
        <dbReference type="SAM" id="MobiDB-lite"/>
    </source>
</evidence>
<accession>A0ABN9YBQ9</accession>
<proteinExistence type="predicted"/>
<protein>
    <recommendedName>
        <fullName evidence="4">Hexosyltransferase</fullName>
    </recommendedName>
</protein>
<dbReference type="InterPro" id="IPR029044">
    <property type="entry name" value="Nucleotide-diphossugar_trans"/>
</dbReference>